<dbReference type="RefSeq" id="WP_306102194.1">
    <property type="nucleotide sequence ID" value="NZ_CP162601.1"/>
</dbReference>
<organism evidence="1">
    <name type="scientific">Vibrio sp. HB236076</name>
    <dbReference type="NCBI Taxonomy" id="3232307"/>
    <lineage>
        <taxon>Bacteria</taxon>
        <taxon>Pseudomonadati</taxon>
        <taxon>Pseudomonadota</taxon>
        <taxon>Gammaproteobacteria</taxon>
        <taxon>Vibrionales</taxon>
        <taxon>Vibrionaceae</taxon>
        <taxon>Vibrio</taxon>
    </lineage>
</organism>
<accession>A0AB39HEZ2</accession>
<name>A0AB39HEZ2_9VIBR</name>
<dbReference type="EMBL" id="CP162601">
    <property type="protein sequence ID" value="XDK25334.1"/>
    <property type="molecule type" value="Genomic_DNA"/>
</dbReference>
<reference evidence="1" key="1">
    <citation type="submission" date="2024-07" db="EMBL/GenBank/DDBJ databases">
        <title>Genome Analysis of a Potential Novel Vibrio Species Secreting pH- and Thermo-stable Alginate Lyase and its Application in Producing Alginate Oligosaccharides.</title>
        <authorList>
            <person name="Huang H."/>
            <person name="Bao K."/>
        </authorList>
    </citation>
    <scope>NUCLEOTIDE SEQUENCE</scope>
    <source>
        <strain evidence="1">HB236076</strain>
    </source>
</reference>
<dbReference type="AlphaFoldDB" id="A0AB39HEZ2"/>
<gene>
    <name evidence="1" type="ORF">AB0763_01415</name>
</gene>
<dbReference type="InterPro" id="IPR009491">
    <property type="entry name" value="DUF1107"/>
</dbReference>
<proteinExistence type="predicted"/>
<dbReference type="Pfam" id="PF06526">
    <property type="entry name" value="DUF1107"/>
    <property type="match status" value="1"/>
</dbReference>
<evidence type="ECO:0000313" key="1">
    <source>
        <dbReference type="EMBL" id="XDK25334.1"/>
    </source>
</evidence>
<dbReference type="KEGG" id="vih:AB0763_01415"/>
<dbReference type="Gene3D" id="3.30.1910.10">
    <property type="entry name" value="so0334 like domain"/>
    <property type="match status" value="1"/>
</dbReference>
<sequence length="66" mass="7608">MQREFKVYRPVQIARFVKTLFKGQFVVKGVGSFDFDQGKVQLPNIKDPNCLSVYREVNQAISQLNS</sequence>
<protein>
    <submittedName>
        <fullName evidence="1">DUF1107 domain-containing protein</fullName>
    </submittedName>
</protein>